<proteinExistence type="predicted"/>
<dbReference type="EMBL" id="SPRH01000059">
    <property type="protein sequence ID" value="TIB96659.1"/>
    <property type="molecule type" value="Genomic_DNA"/>
</dbReference>
<accession>A0A4T0P9W7</accession>
<gene>
    <name evidence="2" type="ORF">E3Q17_03753</name>
</gene>
<keyword evidence="1" id="KW-0812">Transmembrane</keyword>
<organism evidence="2 3">
    <name type="scientific">Wallemia mellicola</name>
    <dbReference type="NCBI Taxonomy" id="1708541"/>
    <lineage>
        <taxon>Eukaryota</taxon>
        <taxon>Fungi</taxon>
        <taxon>Dikarya</taxon>
        <taxon>Basidiomycota</taxon>
        <taxon>Wallemiomycotina</taxon>
        <taxon>Wallemiomycetes</taxon>
        <taxon>Wallemiales</taxon>
        <taxon>Wallemiaceae</taxon>
        <taxon>Wallemia</taxon>
    </lineage>
</organism>
<keyword evidence="1" id="KW-1133">Transmembrane helix</keyword>
<reference evidence="2 3" key="1">
    <citation type="submission" date="2019-03" db="EMBL/GenBank/DDBJ databases">
        <title>Sequencing 25 genomes of Wallemia mellicola.</title>
        <authorList>
            <person name="Gostincar C."/>
        </authorList>
    </citation>
    <scope>NUCLEOTIDE SEQUENCE [LARGE SCALE GENOMIC DNA]</scope>
    <source>
        <strain evidence="2 3">EXF-1262</strain>
    </source>
</reference>
<evidence type="ECO:0000256" key="1">
    <source>
        <dbReference type="SAM" id="Phobius"/>
    </source>
</evidence>
<dbReference type="Proteomes" id="UP000307169">
    <property type="component" value="Unassembled WGS sequence"/>
</dbReference>
<keyword evidence="1" id="KW-0472">Membrane</keyword>
<evidence type="ECO:0000313" key="3">
    <source>
        <dbReference type="Proteomes" id="UP000307169"/>
    </source>
</evidence>
<comment type="caution">
    <text evidence="2">The sequence shown here is derived from an EMBL/GenBank/DDBJ whole genome shotgun (WGS) entry which is preliminary data.</text>
</comment>
<evidence type="ECO:0000313" key="2">
    <source>
        <dbReference type="EMBL" id="TIB96659.1"/>
    </source>
</evidence>
<name>A0A4T0P9W7_9BASI</name>
<dbReference type="AlphaFoldDB" id="A0A4T0P9W7"/>
<sequence length="181" mass="20917">MISGNGGSNSMFTTQSAYEIPRQIREMIKIIILYLSCHYTAEIFFLIILLMTKSIQLTIAKMMMIYRTSQGKLEASKRSSHLFMDMYYFTENRGVQSLEAFARDSNGLGSLSSYIAQKFIAKAEYPNDSHDYYYITVCMGMYNGKYSRISMAKMLLNDQDQFPTDIDTVYSGIDPCWEYHM</sequence>
<protein>
    <submittedName>
        <fullName evidence="2">Uncharacterized protein</fullName>
    </submittedName>
</protein>
<feature type="transmembrane region" description="Helical" evidence="1">
    <location>
        <begin position="31"/>
        <end position="51"/>
    </location>
</feature>